<evidence type="ECO:0000256" key="2">
    <source>
        <dbReference type="SAM" id="Phobius"/>
    </source>
</evidence>
<keyword evidence="2" id="KW-0472">Membrane</keyword>
<dbReference type="RefSeq" id="WP_074841684.1">
    <property type="nucleotide sequence ID" value="NZ_CP047056.1"/>
</dbReference>
<evidence type="ECO:0008006" key="5">
    <source>
        <dbReference type="Google" id="ProtNLM"/>
    </source>
</evidence>
<keyword evidence="2" id="KW-0812">Transmembrane</keyword>
<keyword evidence="2" id="KW-1133">Transmembrane helix</keyword>
<reference evidence="3 4" key="1">
    <citation type="submission" date="2016-10" db="EMBL/GenBank/DDBJ databases">
        <authorList>
            <person name="Varghese N."/>
            <person name="Submissions S."/>
        </authorList>
    </citation>
    <scope>NUCLEOTIDE SEQUENCE [LARGE SCALE GENOMIC DNA]</scope>
    <source>
        <strain evidence="3 4">22B</strain>
    </source>
</reference>
<accession>A0A662ZCG2</accession>
<feature type="region of interest" description="Disordered" evidence="1">
    <location>
        <begin position="175"/>
        <end position="238"/>
    </location>
</feature>
<evidence type="ECO:0000313" key="4">
    <source>
        <dbReference type="Proteomes" id="UP000243374"/>
    </source>
</evidence>
<dbReference type="Proteomes" id="UP000243374">
    <property type="component" value="Unassembled WGS sequence"/>
</dbReference>
<organism evidence="3 4">
    <name type="scientific">Succinivibrio dextrinosolvens</name>
    <dbReference type="NCBI Taxonomy" id="83771"/>
    <lineage>
        <taxon>Bacteria</taxon>
        <taxon>Pseudomonadati</taxon>
        <taxon>Pseudomonadota</taxon>
        <taxon>Gammaproteobacteria</taxon>
        <taxon>Aeromonadales</taxon>
        <taxon>Succinivibrionaceae</taxon>
        <taxon>Succinivibrio</taxon>
    </lineage>
</organism>
<protein>
    <recommendedName>
        <fullName evidence="5">DUF2802 domain-containing protein</fullName>
    </recommendedName>
</protein>
<keyword evidence="4" id="KW-1185">Reference proteome</keyword>
<sequence length="238" mass="25890">MQTYLDVTLIAAISTAVVLLLFILISFVITSRRCGALEKENLLLKESVDNALKSLEEQSAKYSTSIEALERKIKASDMSLQYLTSSQQDLVDKQKVINTSFDNLSVKVEQQKKEIQNNSVENQPIILAKRLLAEGMSIEEVIAKTNLPQYEVEMLAKVHNLSAKVAAAEIAAKAKAAENQTPSLDKVKTAASRAPAKTAPEQPKTAPAQSSPAAPHVASMKAREAYGMGAKTGLRRPR</sequence>
<dbReference type="EMBL" id="FOSF01000076">
    <property type="protein sequence ID" value="SFK44198.1"/>
    <property type="molecule type" value="Genomic_DNA"/>
</dbReference>
<dbReference type="AlphaFoldDB" id="A0A662ZCG2"/>
<name>A0A662ZCG2_9GAMM</name>
<feature type="transmembrane region" description="Helical" evidence="2">
    <location>
        <begin position="7"/>
        <end position="29"/>
    </location>
</feature>
<proteinExistence type="predicted"/>
<gene>
    <name evidence="3" type="ORF">SAMN04487865_10769</name>
</gene>
<evidence type="ECO:0000256" key="1">
    <source>
        <dbReference type="SAM" id="MobiDB-lite"/>
    </source>
</evidence>
<evidence type="ECO:0000313" key="3">
    <source>
        <dbReference type="EMBL" id="SFK44198.1"/>
    </source>
</evidence>
<dbReference type="OrthoDB" id="7058621at2"/>